<accession>A0A0V1AWP5</accession>
<organism evidence="1 2">
    <name type="scientific">Trichinella spiralis</name>
    <name type="common">Trichina worm</name>
    <dbReference type="NCBI Taxonomy" id="6334"/>
    <lineage>
        <taxon>Eukaryota</taxon>
        <taxon>Metazoa</taxon>
        <taxon>Ecdysozoa</taxon>
        <taxon>Nematoda</taxon>
        <taxon>Enoplea</taxon>
        <taxon>Dorylaimia</taxon>
        <taxon>Trichinellida</taxon>
        <taxon>Trichinellidae</taxon>
        <taxon>Trichinella</taxon>
    </lineage>
</organism>
<dbReference type="InParanoid" id="A0A0V1AWP5"/>
<protein>
    <submittedName>
        <fullName evidence="1">Uncharacterized protein</fullName>
    </submittedName>
</protein>
<evidence type="ECO:0000313" key="2">
    <source>
        <dbReference type="Proteomes" id="UP000054776"/>
    </source>
</evidence>
<dbReference type="AlphaFoldDB" id="A0A0V1AWP5"/>
<evidence type="ECO:0000313" key="1">
    <source>
        <dbReference type="EMBL" id="KRY29098.1"/>
    </source>
</evidence>
<reference evidence="1 2" key="1">
    <citation type="submission" date="2015-01" db="EMBL/GenBank/DDBJ databases">
        <title>Evolution of Trichinella species and genotypes.</title>
        <authorList>
            <person name="Korhonen P.K."/>
            <person name="Edoardo P."/>
            <person name="Giuseppe L.R."/>
            <person name="Gasser R.B."/>
        </authorList>
    </citation>
    <scope>NUCLEOTIDE SEQUENCE [LARGE SCALE GENOMIC DNA]</scope>
    <source>
        <strain evidence="1">ISS3</strain>
    </source>
</reference>
<gene>
    <name evidence="1" type="ORF">T01_1424</name>
</gene>
<dbReference type="OrthoDB" id="10274705at2759"/>
<dbReference type="Proteomes" id="UP000054776">
    <property type="component" value="Unassembled WGS sequence"/>
</dbReference>
<name>A0A0V1AWP5_TRISP</name>
<keyword evidence="2" id="KW-1185">Reference proteome</keyword>
<proteinExistence type="predicted"/>
<dbReference type="EMBL" id="JYDH01000181">
    <property type="protein sequence ID" value="KRY29098.1"/>
    <property type="molecule type" value="Genomic_DNA"/>
</dbReference>
<sequence length="87" mass="9791">MFGKLASLGGYVLLLVNVTRGRPWTDLIQSAKVNVIVKNNQGQPGPLQGCRLLDVIVGQEKERDRKFEIKKPLHRSVARQRQLVSLN</sequence>
<comment type="caution">
    <text evidence="1">The sequence shown here is derived from an EMBL/GenBank/DDBJ whole genome shotgun (WGS) entry which is preliminary data.</text>
</comment>